<dbReference type="FunFam" id="3.30.1490.20:FF:000006">
    <property type="entry name" value="phosphoribosylamine--glycine ligase, chloroplastic-like"/>
    <property type="match status" value="1"/>
</dbReference>
<dbReference type="InterPro" id="IPR004607">
    <property type="entry name" value="GART"/>
</dbReference>
<dbReference type="PANTHER" id="PTHR10520">
    <property type="entry name" value="TRIFUNCTIONAL PURINE BIOSYNTHETIC PROTEIN ADENOSINE-3-RELATED"/>
    <property type="match status" value="1"/>
</dbReference>
<keyword evidence="26" id="KW-1185">Reference proteome</keyword>
<dbReference type="HAMAP" id="MF_00138">
    <property type="entry name" value="GARS"/>
    <property type="match status" value="1"/>
</dbReference>
<evidence type="ECO:0000256" key="23">
    <source>
        <dbReference type="RuleBase" id="RU363089"/>
    </source>
</evidence>
<evidence type="ECO:0000256" key="8">
    <source>
        <dbReference type="ARBA" id="ARBA00011738"/>
    </source>
</evidence>
<comment type="similarity">
    <text evidence="6 23">In the C-terminal section; belongs to the GART family.</text>
</comment>
<evidence type="ECO:0000256" key="11">
    <source>
        <dbReference type="ARBA" id="ARBA00022723"/>
    </source>
</evidence>
<evidence type="ECO:0000256" key="10">
    <source>
        <dbReference type="ARBA" id="ARBA00022679"/>
    </source>
</evidence>
<evidence type="ECO:0000256" key="4">
    <source>
        <dbReference type="ARBA" id="ARBA00005174"/>
    </source>
</evidence>
<comment type="cofactor">
    <cofactor evidence="1">
        <name>Mg(2+)</name>
        <dbReference type="ChEBI" id="CHEBI:18420"/>
    </cofactor>
</comment>
<protein>
    <recommendedName>
        <fullName evidence="23">Trifunctional purine biosynthetic protein adenosine-3</fullName>
    </recommendedName>
    <domain>
        <recommendedName>
            <fullName evidence="23">Phosphoribosylamine--glycine ligase</fullName>
            <ecNumber evidence="23">6.3.4.13</ecNumber>
        </recommendedName>
        <alternativeName>
            <fullName evidence="23">Glycinamide ribonucleotide synthetase</fullName>
            <shortName evidence="23">GARS</shortName>
        </alternativeName>
        <alternativeName>
            <fullName evidence="23">Phosphoribosylglycinamide synthetase</fullName>
        </alternativeName>
    </domain>
    <domain>
        <recommendedName>
            <fullName evidence="23">Phosphoribosylformylglycinamidine cyclo-ligase</fullName>
            <ecNumber evidence="23">6.3.3.1</ecNumber>
        </recommendedName>
        <alternativeName>
            <fullName evidence="23">AIR synthase</fullName>
            <shortName evidence="23">AIRS</shortName>
        </alternativeName>
        <alternativeName>
            <fullName evidence="23">Phosphoribosyl-aminoimidazole synthetase</fullName>
        </alternativeName>
    </domain>
    <domain>
        <recommendedName>
            <fullName evidence="23">Phosphoribosylglycinamide formyltransferase</fullName>
            <ecNumber evidence="23">2.1.2.2</ecNumber>
        </recommendedName>
        <alternativeName>
            <fullName evidence="23">5'-phosphoribosylglycinamide transformylase</fullName>
        </alternativeName>
        <alternativeName>
            <fullName evidence="23">GAR transformylase</fullName>
            <shortName evidence="23">GART</shortName>
        </alternativeName>
    </domain>
</protein>
<dbReference type="SUPFAM" id="SSF52440">
    <property type="entry name" value="PreATP-grasp domain"/>
    <property type="match status" value="1"/>
</dbReference>
<dbReference type="PANTHER" id="PTHR10520:SF12">
    <property type="entry name" value="TRIFUNCTIONAL PURINE BIOSYNTHETIC PROTEIN ADENOSINE-3"/>
    <property type="match status" value="1"/>
</dbReference>
<dbReference type="InterPro" id="IPR001555">
    <property type="entry name" value="GART_AS"/>
</dbReference>
<dbReference type="EC" id="6.3.3.1" evidence="23"/>
<dbReference type="InterPro" id="IPR002376">
    <property type="entry name" value="Formyl_transf_N"/>
</dbReference>
<dbReference type="GO" id="GO:0004641">
    <property type="term" value="F:phosphoribosylformylglycinamidine cyclo-ligase activity"/>
    <property type="evidence" value="ECO:0007669"/>
    <property type="project" value="UniProtKB-EC"/>
</dbReference>
<evidence type="ECO:0000313" key="26">
    <source>
        <dbReference type="Proteomes" id="UP000694388"/>
    </source>
</evidence>
<evidence type="ECO:0000256" key="22">
    <source>
        <dbReference type="PROSITE-ProRule" id="PRU00409"/>
    </source>
</evidence>
<accession>A0A8C4N8G9</accession>
<dbReference type="GO" id="GO:0004637">
    <property type="term" value="F:phosphoribosylamine-glycine ligase activity"/>
    <property type="evidence" value="ECO:0007669"/>
    <property type="project" value="UniProtKB-UniRule"/>
</dbReference>
<dbReference type="Gene3D" id="3.30.470.20">
    <property type="entry name" value="ATP-grasp fold, B domain"/>
    <property type="match status" value="1"/>
</dbReference>
<reference evidence="25" key="1">
    <citation type="submission" date="2025-08" db="UniProtKB">
        <authorList>
            <consortium name="Ensembl"/>
        </authorList>
    </citation>
    <scope>IDENTIFICATION</scope>
</reference>
<dbReference type="InterPro" id="IPR010918">
    <property type="entry name" value="PurM-like_C_dom"/>
</dbReference>
<keyword evidence="9 23" id="KW-0436">Ligase</keyword>
<dbReference type="Pfam" id="PF02843">
    <property type="entry name" value="GARS_C"/>
    <property type="match status" value="1"/>
</dbReference>
<dbReference type="InterPro" id="IPR036676">
    <property type="entry name" value="PurM-like_C_sf"/>
</dbReference>
<dbReference type="InterPro" id="IPR020561">
    <property type="entry name" value="PRibGlycinamid_synth_ATP-grasp"/>
</dbReference>
<dbReference type="Pfam" id="PF01071">
    <property type="entry name" value="GARS_A"/>
    <property type="match status" value="1"/>
</dbReference>
<dbReference type="FunFam" id="3.30.470.20:FF:000018">
    <property type="entry name" value="Trifunctional purine biosynthetic protein adenosine-3"/>
    <property type="match status" value="1"/>
</dbReference>
<dbReference type="GO" id="GO:0004644">
    <property type="term" value="F:phosphoribosylglycinamide formyltransferase activity"/>
    <property type="evidence" value="ECO:0007669"/>
    <property type="project" value="UniProtKB-EC"/>
</dbReference>
<comment type="pathway">
    <text evidence="3 23">Purine metabolism; IMP biosynthesis via de novo pathway; N(2)-formyl-N(1)-(5-phospho-D-ribosyl)glycinamide from N(1)-(5-phospho-D-ribosyl)glycinamide (10-formyl THF route): step 1/1.</text>
</comment>
<evidence type="ECO:0000256" key="17">
    <source>
        <dbReference type="ARBA" id="ARBA00023268"/>
    </source>
</evidence>
<dbReference type="SUPFAM" id="SSF56059">
    <property type="entry name" value="Glutathione synthetase ATP-binding domain-like"/>
    <property type="match status" value="1"/>
</dbReference>
<evidence type="ECO:0000256" key="3">
    <source>
        <dbReference type="ARBA" id="ARBA00005054"/>
    </source>
</evidence>
<feature type="domain" description="ATP-grasp" evidence="24">
    <location>
        <begin position="183"/>
        <end position="389"/>
    </location>
</feature>
<dbReference type="Pfam" id="PF00551">
    <property type="entry name" value="Formyl_trans_N"/>
    <property type="match status" value="1"/>
</dbReference>
<dbReference type="InterPro" id="IPR036921">
    <property type="entry name" value="PurM-like_N_sf"/>
</dbReference>
<dbReference type="InterPro" id="IPR011054">
    <property type="entry name" value="Rudment_hybrid_motif"/>
</dbReference>
<evidence type="ECO:0000256" key="15">
    <source>
        <dbReference type="ARBA" id="ARBA00022842"/>
    </source>
</evidence>
<dbReference type="InterPro" id="IPR004733">
    <property type="entry name" value="PurM_cligase"/>
</dbReference>
<evidence type="ECO:0000256" key="9">
    <source>
        <dbReference type="ARBA" id="ARBA00022598"/>
    </source>
</evidence>
<dbReference type="UniPathway" id="UPA00074">
    <property type="reaction ID" value="UER00125"/>
</dbReference>
<dbReference type="InterPro" id="IPR020559">
    <property type="entry name" value="PRibGlycinamide_synth_CS"/>
</dbReference>
<dbReference type="PROSITE" id="PS00184">
    <property type="entry name" value="GARS"/>
    <property type="match status" value="1"/>
</dbReference>
<dbReference type="Gene3D" id="3.40.50.170">
    <property type="entry name" value="Formyl transferase, N-terminal domain"/>
    <property type="match status" value="1"/>
</dbReference>
<evidence type="ECO:0000256" key="5">
    <source>
        <dbReference type="ARBA" id="ARBA00007423"/>
    </source>
</evidence>
<dbReference type="CDD" id="cd02196">
    <property type="entry name" value="PurM"/>
    <property type="match status" value="1"/>
</dbReference>
<dbReference type="NCBIfam" id="TIGR00877">
    <property type="entry name" value="purD"/>
    <property type="match status" value="1"/>
</dbReference>
<evidence type="ECO:0000256" key="1">
    <source>
        <dbReference type="ARBA" id="ARBA00001946"/>
    </source>
</evidence>
<evidence type="ECO:0000256" key="18">
    <source>
        <dbReference type="ARBA" id="ARBA00050615"/>
    </source>
</evidence>
<dbReference type="OMA" id="EVMQACC"/>
<reference evidence="25" key="2">
    <citation type="submission" date="2025-09" db="UniProtKB">
        <authorList>
            <consortium name="Ensembl"/>
        </authorList>
    </citation>
    <scope>IDENTIFICATION</scope>
</reference>
<dbReference type="GO" id="GO:0005524">
    <property type="term" value="F:ATP binding"/>
    <property type="evidence" value="ECO:0007669"/>
    <property type="project" value="UniProtKB-UniRule"/>
</dbReference>
<comment type="pathway">
    <text evidence="4 23">Purine metabolism; IMP biosynthesis via de novo pathway; N(1)-(5-phospho-D-ribosyl)glycinamide from 5-phospho-alpha-D-ribose 1-diphosphate: step 2/2.</text>
</comment>
<dbReference type="FunFam" id="3.40.50.20:FF:000006">
    <property type="entry name" value="Phosphoribosylamine--glycine ligase, chloroplastic"/>
    <property type="match status" value="1"/>
</dbReference>
<evidence type="ECO:0000256" key="20">
    <source>
        <dbReference type="ARBA" id="ARBA00052539"/>
    </source>
</evidence>
<dbReference type="SUPFAM" id="SSF56042">
    <property type="entry name" value="PurM C-terminal domain-like"/>
    <property type="match status" value="1"/>
</dbReference>
<dbReference type="InterPro" id="IPR011761">
    <property type="entry name" value="ATP-grasp"/>
</dbReference>
<dbReference type="Pfam" id="PF00586">
    <property type="entry name" value="AIRS"/>
    <property type="match status" value="1"/>
</dbReference>
<keyword evidence="17 23" id="KW-0511">Multifunctional enzyme</keyword>
<dbReference type="GO" id="GO:0046084">
    <property type="term" value="P:adenine biosynthetic process"/>
    <property type="evidence" value="ECO:0007669"/>
    <property type="project" value="TreeGrafter"/>
</dbReference>
<dbReference type="Gene3D" id="3.30.1330.10">
    <property type="entry name" value="PurM-like, N-terminal domain"/>
    <property type="match status" value="1"/>
</dbReference>
<comment type="catalytic activity">
    <reaction evidence="19">
        <text>5-phospho-beta-D-ribosylamine + glycine + ATP = N(1)-(5-phospho-beta-D-ribosyl)glycinamide + ADP + phosphate + H(+)</text>
        <dbReference type="Rhea" id="RHEA:17453"/>
        <dbReference type="ChEBI" id="CHEBI:15378"/>
        <dbReference type="ChEBI" id="CHEBI:30616"/>
        <dbReference type="ChEBI" id="CHEBI:43474"/>
        <dbReference type="ChEBI" id="CHEBI:57305"/>
        <dbReference type="ChEBI" id="CHEBI:58681"/>
        <dbReference type="ChEBI" id="CHEBI:143788"/>
        <dbReference type="ChEBI" id="CHEBI:456216"/>
        <dbReference type="EC" id="6.3.4.13"/>
    </reaction>
    <physiologicalReaction direction="left-to-right" evidence="19">
        <dbReference type="Rhea" id="RHEA:17454"/>
    </physiologicalReaction>
</comment>
<comment type="pathway">
    <text evidence="2 23">Purine metabolism; IMP biosynthesis via de novo pathway; 5-amino-1-(5-phospho-D-ribosyl)imidazole from N(2)-formyl-N(1)-(5-phospho-D-ribosyl)glycinamide: step 2/2.</text>
</comment>
<dbReference type="InterPro" id="IPR016185">
    <property type="entry name" value="PreATP-grasp_dom_sf"/>
</dbReference>
<evidence type="ECO:0000256" key="2">
    <source>
        <dbReference type="ARBA" id="ARBA00004686"/>
    </source>
</evidence>
<evidence type="ECO:0000256" key="12">
    <source>
        <dbReference type="ARBA" id="ARBA00022741"/>
    </source>
</evidence>
<dbReference type="InterPro" id="IPR020562">
    <property type="entry name" value="PRibGlycinamide_synth_N"/>
</dbReference>
<dbReference type="SMART" id="SM01210">
    <property type="entry name" value="GARS_C"/>
    <property type="match status" value="1"/>
</dbReference>
<comment type="similarity">
    <text evidence="5 23">In the N-terminal section; belongs to the GARS family.</text>
</comment>
<evidence type="ECO:0000256" key="16">
    <source>
        <dbReference type="ARBA" id="ARBA00023211"/>
    </source>
</evidence>
<evidence type="ECO:0000313" key="25">
    <source>
        <dbReference type="Ensembl" id="ENSEBUP00000002732.1"/>
    </source>
</evidence>
<keyword evidence="12 22" id="KW-0547">Nucleotide-binding</keyword>
<comment type="subunit">
    <text evidence="8">Homodimer.</text>
</comment>
<comment type="similarity">
    <text evidence="7 23">In the central section; belongs to the AIR synthase family.</text>
</comment>
<dbReference type="SUPFAM" id="SSF55326">
    <property type="entry name" value="PurM N-terminal domain-like"/>
    <property type="match status" value="1"/>
</dbReference>
<dbReference type="Pfam" id="PF02844">
    <property type="entry name" value="GARS_N"/>
    <property type="match status" value="1"/>
</dbReference>
<dbReference type="InterPro" id="IPR013815">
    <property type="entry name" value="ATP_grasp_subdomain_1"/>
</dbReference>
<dbReference type="Gene3D" id="3.90.600.10">
    <property type="entry name" value="Phosphoribosylglycinamide synthetase, C-terminal domain"/>
    <property type="match status" value="1"/>
</dbReference>
<dbReference type="EC" id="6.3.4.13" evidence="23"/>
<dbReference type="InterPro" id="IPR020560">
    <property type="entry name" value="PRibGlycinamide_synth_C-dom"/>
</dbReference>
<comment type="catalytic activity">
    <reaction evidence="18">
        <text>N(1)-(5-phospho-beta-D-ribosyl)glycinamide + (6R)-10-formyltetrahydrofolate = N(2)-formyl-N(1)-(5-phospho-beta-D-ribosyl)glycinamide + (6S)-5,6,7,8-tetrahydrofolate + H(+)</text>
        <dbReference type="Rhea" id="RHEA:15053"/>
        <dbReference type="ChEBI" id="CHEBI:15378"/>
        <dbReference type="ChEBI" id="CHEBI:57453"/>
        <dbReference type="ChEBI" id="CHEBI:143788"/>
        <dbReference type="ChEBI" id="CHEBI:147286"/>
        <dbReference type="ChEBI" id="CHEBI:195366"/>
        <dbReference type="EC" id="2.1.2.2"/>
    </reaction>
    <physiologicalReaction direction="left-to-right" evidence="18">
        <dbReference type="Rhea" id="RHEA:15054"/>
    </physiologicalReaction>
</comment>
<dbReference type="SUPFAM" id="SSF51246">
    <property type="entry name" value="Rudiment single hybrid motif"/>
    <property type="match status" value="1"/>
</dbReference>
<organism evidence="25 26">
    <name type="scientific">Eptatretus burgeri</name>
    <name type="common">Inshore hagfish</name>
    <dbReference type="NCBI Taxonomy" id="7764"/>
    <lineage>
        <taxon>Eukaryota</taxon>
        <taxon>Metazoa</taxon>
        <taxon>Chordata</taxon>
        <taxon>Craniata</taxon>
        <taxon>Vertebrata</taxon>
        <taxon>Cyclostomata</taxon>
        <taxon>Myxini</taxon>
        <taxon>Myxiniformes</taxon>
        <taxon>Myxinidae</taxon>
        <taxon>Eptatretinae</taxon>
        <taxon>Eptatretus</taxon>
    </lineage>
</organism>
<dbReference type="Gene3D" id="3.90.650.10">
    <property type="entry name" value="PurM-like C-terminal domain"/>
    <property type="match status" value="1"/>
</dbReference>
<sequence length="1091" mass="115162">MNGKVLKTIRVPKFKVQGKREICAAHVTRVSEVRPVGHLCLLYKQRRVRIIDEKVISRCVTSLLARETSTGMAHVLVVGGGGREHALAWKLAQSQHVATIMVAPGNAGTNGGANSKIHNSNVSVTNHSLLAQYCKDHNIGMVVIGPELYLAAGIADDLNAAGVTCFGPSARAACLESSKAYSKAFMDRHGIPTARWKAFECPDEACAYIRSADFPALVVKASGLAAGKGVSVASTQEEACEAVMQIMKGKRCGAAGDTVVVEELLEGEEISCLCFTDGHSITCMPPAQDHKQLCDGDRGPNTGGMGAYAPMPQVPVDVLVKIEDILQRTVDGMCAEGSPYVGVLYAGIMLTKDGPKVLEFNCRFGDPECQVLLPLLRSDLYTLLDAIMAGTMAANTPEWHTDRSAVAVVMASRGYPVKYETGYEIKGLSAATSLGCLVFHAGTAQQGTQTVTAGGRVLVVVALDENVRGALKLATSGVATLTFNGAVWRSDIGWRAIAASTAVEDAAAEEKKSLVVEEKVQESGLTYKAAGVDIDAGNATVEAFKPFAAATTRPGCTAELGGFGGLFDLRAAGYRDPILVAGTDGVGTKLLVAQACDRLEGLGQDLVAMCVNDVITHGAEPLFFLDYLACGRLEEAVARRLIAGVARACRDTKCALLGGETAEMPGAYLPRGFDLAGFAVGAVERGSTLPRLADMRSGDALVGVASSGLHSNGFSLVRRVIENIGANYGQPAPFDSSQTLGEALLTPTRLYGPSLLPLFRSGLVKAMAHITGGGLPENVVRALPSNLSAHLDGRSWQVPSVMGWLYRVGGLQPRDMARTFNLGLGAVLVVEESAAKEVTACLADAGETAWVVGSLQNSVGGEERVRIEGLETVLQQSWVGASEGSPPGLSRIAVLISGTGTNLQAIIDHCRDGSVEGRPSIVLVVSNKPAVEGLARAARAGIATRVVDHRQYGSRAEFEEQLQGLLREFDVHLVCLAGFMRVLSPAFVWQWNGRMLNIHPSLLPAFKGQHAQHQALAAGVCVTGCSVHFVTEEVDAGAIVGQKAVPVEPGDTEESLTERIKQAEHLLYPACVDLVARGQVVLSPDGRVHRT</sequence>
<dbReference type="FunFam" id="3.90.600.10:FF:000001">
    <property type="entry name" value="Trifunctional purine biosynthetic protein adenosine-3"/>
    <property type="match status" value="1"/>
</dbReference>
<keyword evidence="16 23" id="KW-0464">Manganese</keyword>
<dbReference type="Gene3D" id="3.40.50.20">
    <property type="match status" value="1"/>
</dbReference>
<dbReference type="GO" id="GO:0046872">
    <property type="term" value="F:metal ion binding"/>
    <property type="evidence" value="ECO:0007669"/>
    <property type="project" value="UniProtKB-KW"/>
</dbReference>
<dbReference type="Gene3D" id="3.30.1490.20">
    <property type="entry name" value="ATP-grasp fold, A domain"/>
    <property type="match status" value="1"/>
</dbReference>
<dbReference type="NCBIfam" id="TIGR00878">
    <property type="entry name" value="purM"/>
    <property type="match status" value="1"/>
</dbReference>
<dbReference type="NCBIfam" id="TIGR00639">
    <property type="entry name" value="PurN"/>
    <property type="match status" value="1"/>
</dbReference>
<dbReference type="PROSITE" id="PS00373">
    <property type="entry name" value="GART"/>
    <property type="match status" value="1"/>
</dbReference>
<dbReference type="InterPro" id="IPR036477">
    <property type="entry name" value="Formyl_transf_N_sf"/>
</dbReference>
<dbReference type="InterPro" id="IPR000115">
    <property type="entry name" value="PRibGlycinamide_synth"/>
</dbReference>
<evidence type="ECO:0000259" key="24">
    <source>
        <dbReference type="PROSITE" id="PS50975"/>
    </source>
</evidence>
<dbReference type="GO" id="GO:0005829">
    <property type="term" value="C:cytosol"/>
    <property type="evidence" value="ECO:0007669"/>
    <property type="project" value="TreeGrafter"/>
</dbReference>
<evidence type="ECO:0000256" key="13">
    <source>
        <dbReference type="ARBA" id="ARBA00022755"/>
    </source>
</evidence>
<evidence type="ECO:0000256" key="6">
    <source>
        <dbReference type="ARBA" id="ARBA00008630"/>
    </source>
</evidence>
<dbReference type="Proteomes" id="UP000694388">
    <property type="component" value="Unplaced"/>
</dbReference>
<evidence type="ECO:0000256" key="19">
    <source>
        <dbReference type="ARBA" id="ARBA00051653"/>
    </source>
</evidence>
<dbReference type="InterPro" id="IPR037123">
    <property type="entry name" value="PRibGlycinamide_synth_C_sf"/>
</dbReference>
<comment type="function">
    <text evidence="21">Trifunctional enzyme that catalyzes three distinct reactions as part of the 'de novo' inosine monophosphate biosynthetic pathway.</text>
</comment>
<evidence type="ECO:0000256" key="21">
    <source>
        <dbReference type="ARBA" id="ARBA00058939"/>
    </source>
</evidence>
<comment type="catalytic activity">
    <reaction evidence="20">
        <text>2-formamido-N(1)-(5-O-phospho-beta-D-ribosyl)acetamidine + ATP = 5-amino-1-(5-phospho-beta-D-ribosyl)imidazole + ADP + phosphate + H(+)</text>
        <dbReference type="Rhea" id="RHEA:23032"/>
        <dbReference type="ChEBI" id="CHEBI:15378"/>
        <dbReference type="ChEBI" id="CHEBI:30616"/>
        <dbReference type="ChEBI" id="CHEBI:43474"/>
        <dbReference type="ChEBI" id="CHEBI:137981"/>
        <dbReference type="ChEBI" id="CHEBI:147287"/>
        <dbReference type="ChEBI" id="CHEBI:456216"/>
        <dbReference type="EC" id="6.3.3.1"/>
    </reaction>
    <physiologicalReaction direction="left-to-right" evidence="20">
        <dbReference type="Rhea" id="RHEA:23033"/>
    </physiologicalReaction>
</comment>
<dbReference type="CDD" id="cd08645">
    <property type="entry name" value="FMT_core_GART"/>
    <property type="match status" value="1"/>
</dbReference>
<dbReference type="PROSITE" id="PS50975">
    <property type="entry name" value="ATP_GRASP"/>
    <property type="match status" value="1"/>
</dbReference>
<dbReference type="FunFam" id="3.90.650.10:FF:000007">
    <property type="entry name" value="Trifunctional purine biosynthetic protein adenosine-3"/>
    <property type="match status" value="1"/>
</dbReference>
<dbReference type="SUPFAM" id="SSF53328">
    <property type="entry name" value="Formyltransferase"/>
    <property type="match status" value="1"/>
</dbReference>
<dbReference type="SMART" id="SM01209">
    <property type="entry name" value="GARS_A"/>
    <property type="match status" value="1"/>
</dbReference>
<dbReference type="HAMAP" id="MF_00741">
    <property type="entry name" value="AIRS"/>
    <property type="match status" value="1"/>
</dbReference>
<keyword evidence="15" id="KW-0460">Magnesium</keyword>
<dbReference type="GeneTree" id="ENSGT00390000000292"/>
<keyword evidence="11 23" id="KW-0479">Metal-binding</keyword>
<dbReference type="EC" id="2.1.2.2" evidence="23"/>
<name>A0A8C4N8G9_EPTBU</name>
<dbReference type="Pfam" id="PF02769">
    <property type="entry name" value="AIRS_C"/>
    <property type="match status" value="1"/>
</dbReference>
<dbReference type="GO" id="GO:0006189">
    <property type="term" value="P:'de novo' IMP biosynthetic process"/>
    <property type="evidence" value="ECO:0007669"/>
    <property type="project" value="UniProtKB-UniRule"/>
</dbReference>
<dbReference type="AlphaFoldDB" id="A0A8C4N8G9"/>
<keyword evidence="13 23" id="KW-0658">Purine biosynthesis</keyword>
<keyword evidence="10" id="KW-0808">Transferase</keyword>
<dbReference type="InterPro" id="IPR016188">
    <property type="entry name" value="PurM-like_N"/>
</dbReference>
<dbReference type="FunFam" id="3.30.1330.10:FF:000001">
    <property type="entry name" value="Phosphoribosylformylglycinamidine cyclo-ligase"/>
    <property type="match status" value="1"/>
</dbReference>
<dbReference type="FunFam" id="3.40.50.170:FF:000006">
    <property type="entry name" value="Trifunctional purine biosynthetic protein adenosine-3"/>
    <property type="match status" value="1"/>
</dbReference>
<evidence type="ECO:0000256" key="14">
    <source>
        <dbReference type="ARBA" id="ARBA00022840"/>
    </source>
</evidence>
<proteinExistence type="inferred from homology"/>
<evidence type="ECO:0000256" key="7">
    <source>
        <dbReference type="ARBA" id="ARBA00008696"/>
    </source>
</evidence>
<keyword evidence="14 22" id="KW-0067">ATP-binding</keyword>
<dbReference type="HAMAP" id="MF_01930">
    <property type="entry name" value="PurN"/>
    <property type="match status" value="1"/>
</dbReference>
<dbReference type="Ensembl" id="ENSEBUT00000003091.1">
    <property type="protein sequence ID" value="ENSEBUP00000002732.1"/>
    <property type="gene ID" value="ENSEBUG00000002082.1"/>
</dbReference>